<evidence type="ECO:0000256" key="1">
    <source>
        <dbReference type="SAM" id="Phobius"/>
    </source>
</evidence>
<dbReference type="InterPro" id="IPR025671">
    <property type="entry name" value="HXXEE"/>
</dbReference>
<dbReference type="GeneID" id="76994395"/>
<feature type="transmembrane region" description="Helical" evidence="1">
    <location>
        <begin position="77"/>
        <end position="96"/>
    </location>
</feature>
<dbReference type="Pfam" id="PF13787">
    <property type="entry name" value="HXXEE"/>
    <property type="match status" value="1"/>
</dbReference>
<reference evidence="2 5" key="2">
    <citation type="submission" date="2022-05" db="EMBL/GenBank/DDBJ databases">
        <title>Genome Sequencing of Bee-Associated Microbes.</title>
        <authorList>
            <person name="Dunlap C."/>
        </authorList>
    </citation>
    <scope>NUCLEOTIDE SEQUENCE [LARGE SCALE GENOMIC DNA]</scope>
    <source>
        <strain evidence="2 5">NRRL B-14613</strain>
    </source>
</reference>
<dbReference type="AlphaFoldDB" id="A0AAP9DQT8"/>
<reference evidence="3 4" key="1">
    <citation type="submission" date="2019-07" db="EMBL/GenBank/DDBJ databases">
        <title>Paenibacillus thiaminolyticus NRRL B-4156.</title>
        <authorList>
            <person name="Hehnly C."/>
            <person name="Zhang L."/>
        </authorList>
    </citation>
    <scope>NUCLEOTIDE SEQUENCE [LARGE SCALE GENOMIC DNA]</scope>
    <source>
        <strain evidence="3 4">NRRL B-4156</strain>
    </source>
</reference>
<evidence type="ECO:0000313" key="5">
    <source>
        <dbReference type="Proteomes" id="UP001209276"/>
    </source>
</evidence>
<keyword evidence="5" id="KW-1185">Reference proteome</keyword>
<name>A0AAP9DQT8_PANTH</name>
<protein>
    <submittedName>
        <fullName evidence="3">HXXEE domain-containing protein</fullName>
    </submittedName>
</protein>
<dbReference type="EMBL" id="JAMDMM010000033">
    <property type="protein sequence ID" value="MCY9609077.1"/>
    <property type="molecule type" value="Genomic_DNA"/>
</dbReference>
<accession>A0AAP9DQT8</accession>
<dbReference type="RefSeq" id="WP_087443919.1">
    <property type="nucleotide sequence ID" value="NZ_CABMNB010000036.1"/>
</dbReference>
<sequence>MKFLRDYWQDLGLVVAFFVCIGLLANGDRTPEIEIILWLSFVAILVHQFEEYRWPGYFGGLFNAVIFRSEHPERYPLNTQSAMIINLGIAYLFYLLPVFVPHLIWLGLAPVFMGFFQFIWHGIFANLKAKTIYNPGLGAVLLLHFPIGGWYIYHILTHNLASAWDWILGTVYFVIAVYLFIIKGNMWLKNEHSPYAFTPKQLGPYNLSAERKTQHGDRD</sequence>
<dbReference type="Proteomes" id="UP000315377">
    <property type="component" value="Chromosome"/>
</dbReference>
<keyword evidence="1" id="KW-1133">Transmembrane helix</keyword>
<dbReference type="Proteomes" id="UP001209276">
    <property type="component" value="Unassembled WGS sequence"/>
</dbReference>
<feature type="transmembrane region" description="Helical" evidence="1">
    <location>
        <begin position="102"/>
        <end position="120"/>
    </location>
</feature>
<evidence type="ECO:0000313" key="2">
    <source>
        <dbReference type="EMBL" id="MCY9609077.1"/>
    </source>
</evidence>
<gene>
    <name evidence="3" type="ORF">FLT43_00035</name>
    <name evidence="2" type="ORF">M5W83_18190</name>
</gene>
<proteinExistence type="predicted"/>
<keyword evidence="1" id="KW-0812">Transmembrane</keyword>
<feature type="transmembrane region" description="Helical" evidence="1">
    <location>
        <begin position="132"/>
        <end position="152"/>
    </location>
</feature>
<feature type="transmembrane region" description="Helical" evidence="1">
    <location>
        <begin position="164"/>
        <end position="182"/>
    </location>
</feature>
<evidence type="ECO:0000313" key="4">
    <source>
        <dbReference type="Proteomes" id="UP000315377"/>
    </source>
</evidence>
<organism evidence="3 4">
    <name type="scientific">Paenibacillus thiaminolyticus</name>
    <name type="common">Bacillus thiaminolyticus</name>
    <dbReference type="NCBI Taxonomy" id="49283"/>
    <lineage>
        <taxon>Bacteria</taxon>
        <taxon>Bacillati</taxon>
        <taxon>Bacillota</taxon>
        <taxon>Bacilli</taxon>
        <taxon>Bacillales</taxon>
        <taxon>Paenibacillaceae</taxon>
        <taxon>Paenibacillus</taxon>
    </lineage>
</organism>
<keyword evidence="1" id="KW-0472">Membrane</keyword>
<evidence type="ECO:0000313" key="3">
    <source>
        <dbReference type="EMBL" id="QDM42078.1"/>
    </source>
</evidence>
<dbReference type="EMBL" id="CP041405">
    <property type="protein sequence ID" value="QDM42078.1"/>
    <property type="molecule type" value="Genomic_DNA"/>
</dbReference>